<evidence type="ECO:0000313" key="3">
    <source>
        <dbReference type="Proteomes" id="UP000027064"/>
    </source>
</evidence>
<dbReference type="GO" id="GO:0042834">
    <property type="term" value="F:peptidoglycan binding"/>
    <property type="evidence" value="ECO:0007669"/>
    <property type="project" value="InterPro"/>
</dbReference>
<protein>
    <submittedName>
        <fullName evidence="2">Sporulation protein</fullName>
    </submittedName>
</protein>
<dbReference type="Proteomes" id="UP000027064">
    <property type="component" value="Unassembled WGS sequence"/>
</dbReference>
<evidence type="ECO:0000313" key="2">
    <source>
        <dbReference type="EMBL" id="KDN56818.1"/>
    </source>
</evidence>
<comment type="caution">
    <text evidence="2">The sequence shown here is derived from an EMBL/GenBank/DDBJ whole genome shotgun (WGS) entry which is preliminary data.</text>
</comment>
<feature type="domain" description="SPOR" evidence="1">
    <location>
        <begin position="56"/>
        <end position="126"/>
    </location>
</feature>
<dbReference type="Gene3D" id="3.30.70.1070">
    <property type="entry name" value="Sporulation related repeat"/>
    <property type="match status" value="1"/>
</dbReference>
<dbReference type="InterPro" id="IPR036680">
    <property type="entry name" value="SPOR-like_sf"/>
</dbReference>
<dbReference type="EMBL" id="JNCA01000001">
    <property type="protein sequence ID" value="KDN56818.1"/>
    <property type="molecule type" value="Genomic_DNA"/>
</dbReference>
<dbReference type="AlphaFoldDB" id="A0A066WW68"/>
<sequence>MRILKIRNHFFHISLLIICSHKLSAQEAKINIQQNPKFEQLLSEKRKINTSITVNERYKIQVFSGNSEKAKSTLNDCKQNFSDLDATIVFNTPNYKVWLGNFRTRIEAERNLVEIKKVYQNAFLIKPKK</sequence>
<evidence type="ECO:0000259" key="1">
    <source>
        <dbReference type="Pfam" id="PF05036"/>
    </source>
</evidence>
<proteinExistence type="predicted"/>
<accession>A0A066WW68</accession>
<dbReference type="eggNOG" id="ENOG5032RMV">
    <property type="taxonomic scope" value="Bacteria"/>
</dbReference>
<dbReference type="RefSeq" id="WP_035656954.1">
    <property type="nucleotide sequence ID" value="NZ_JNCA01000001.1"/>
</dbReference>
<dbReference type="Pfam" id="PF05036">
    <property type="entry name" value="SPOR"/>
    <property type="match status" value="1"/>
</dbReference>
<dbReference type="PATRIC" id="fig|1492738.3.peg.315"/>
<reference evidence="2 3" key="1">
    <citation type="submission" date="2014-05" db="EMBL/GenBank/DDBJ databases">
        <title>Genome Sequence of Flavobacterium sp. EM1321.</title>
        <authorList>
            <person name="Shin S.-K."/>
            <person name="Yi H."/>
        </authorList>
    </citation>
    <scope>NUCLEOTIDE SEQUENCE [LARGE SCALE GENOMIC DNA]</scope>
    <source>
        <strain evidence="2 3">EM1321</strain>
    </source>
</reference>
<organism evidence="2 3">
    <name type="scientific">Flavobacterium seoulense</name>
    <dbReference type="NCBI Taxonomy" id="1492738"/>
    <lineage>
        <taxon>Bacteria</taxon>
        <taxon>Pseudomonadati</taxon>
        <taxon>Bacteroidota</taxon>
        <taxon>Flavobacteriia</taxon>
        <taxon>Flavobacteriales</taxon>
        <taxon>Flavobacteriaceae</taxon>
        <taxon>Flavobacterium</taxon>
    </lineage>
</organism>
<dbReference type="SUPFAM" id="SSF110997">
    <property type="entry name" value="Sporulation related repeat"/>
    <property type="match status" value="1"/>
</dbReference>
<dbReference type="InterPro" id="IPR007730">
    <property type="entry name" value="SPOR-like_dom"/>
</dbReference>
<gene>
    <name evidence="2" type="ORF">FEM21_03210</name>
</gene>
<name>A0A066WW68_9FLAO</name>
<dbReference type="OrthoDB" id="2473397at2"/>
<keyword evidence="3" id="KW-1185">Reference proteome</keyword>
<dbReference type="STRING" id="1492738.FEM21_03210"/>